<dbReference type="Proteomes" id="UP000230605">
    <property type="component" value="Chromosome 8"/>
</dbReference>
<reference evidence="3 5" key="2">
    <citation type="submission" date="2023-09" db="EMBL/GenBank/DDBJ databases">
        <title>Complete-Gapless Cercospora beticola genome.</title>
        <authorList>
            <person name="Wyatt N.A."/>
            <person name="Spanner R.E."/>
            <person name="Bolton M.D."/>
        </authorList>
    </citation>
    <scope>NUCLEOTIDE SEQUENCE [LARGE SCALE GENOMIC DNA]</scope>
    <source>
        <strain evidence="3">Cb09-40</strain>
    </source>
</reference>
<evidence type="ECO:0000313" key="5">
    <source>
        <dbReference type="Proteomes" id="UP001302367"/>
    </source>
</evidence>
<gene>
    <name evidence="2" type="ORF">CB0940_10859</name>
    <name evidence="3" type="ORF">RHO25_012253</name>
</gene>
<keyword evidence="1" id="KW-0812">Transmembrane</keyword>
<evidence type="ECO:0000313" key="2">
    <source>
        <dbReference type="EMBL" id="PIA96318.1"/>
    </source>
</evidence>
<organism evidence="2 4">
    <name type="scientific">Cercospora beticola</name>
    <name type="common">Sugarbeet leaf spot fungus</name>
    <dbReference type="NCBI Taxonomy" id="122368"/>
    <lineage>
        <taxon>Eukaryota</taxon>
        <taxon>Fungi</taxon>
        <taxon>Dikarya</taxon>
        <taxon>Ascomycota</taxon>
        <taxon>Pezizomycotina</taxon>
        <taxon>Dothideomycetes</taxon>
        <taxon>Dothideomycetidae</taxon>
        <taxon>Mycosphaerellales</taxon>
        <taxon>Mycosphaerellaceae</taxon>
        <taxon>Cercospora</taxon>
    </lineage>
</organism>
<feature type="transmembrane region" description="Helical" evidence="1">
    <location>
        <begin position="30"/>
        <end position="53"/>
    </location>
</feature>
<accession>A0A2G5HUX0</accession>
<sequence length="260" mass="29099">MSFQADVQRYVEEAGRTIEQYLPQDRNSRLLLAGGAATVAGIVLFPLAHHFYLGRQLVHTHPSTGSLWASVECGEIENVPKDLTENAKAYRTVHDKVTKHIKDVTIGLSADLEADFTGLLRNNFIQHNRTPAGWFVWLAYGSARQRESFKTDYINNLSFVKGDLVNGAYEVVKRTPLRVELAIRPPAQLDAVKGLLVISLRPRNEGATLSSETIQWTERNSGIVLPLERWLGKFLHDLSARWVTLSGAQYLRGLASDHVL</sequence>
<evidence type="ECO:0000313" key="3">
    <source>
        <dbReference type="EMBL" id="WPB07592.1"/>
    </source>
</evidence>
<reference evidence="2 4" key="1">
    <citation type="submission" date="2015-10" db="EMBL/GenBank/DDBJ databases">
        <title>The cercosporin biosynthetic gene cluster was horizontally transferred to several fungal lineages and shown to be expanded in Cercospora beticola based on microsynteny with recipient genomes.</title>
        <authorList>
            <person name="De Jonge R."/>
            <person name="Ebert M.K."/>
            <person name="Suttle J.C."/>
            <person name="Jurick Ii W.M."/>
            <person name="Secor G.A."/>
            <person name="Thomma B.P."/>
            <person name="Van De Peer Y."/>
            <person name="Bolton M.D."/>
        </authorList>
    </citation>
    <scope>NUCLEOTIDE SEQUENCE [LARGE SCALE GENOMIC DNA]</scope>
    <source>
        <strain evidence="2 4">09-40</strain>
    </source>
</reference>
<dbReference type="AlphaFoldDB" id="A0A2G5HUX0"/>
<dbReference type="Proteomes" id="UP001302367">
    <property type="component" value="Chromosome 8"/>
</dbReference>
<keyword evidence="1" id="KW-1133">Transmembrane helix</keyword>
<evidence type="ECO:0000313" key="4">
    <source>
        <dbReference type="Proteomes" id="UP000230605"/>
    </source>
</evidence>
<dbReference type="EMBL" id="CP134191">
    <property type="protein sequence ID" value="WPB07592.1"/>
    <property type="molecule type" value="Genomic_DNA"/>
</dbReference>
<name>A0A2G5HUX0_CERBT</name>
<dbReference type="OrthoDB" id="5599753at2759"/>
<keyword evidence="1" id="KW-0472">Membrane</keyword>
<dbReference type="EMBL" id="LKMD01000103">
    <property type="protein sequence ID" value="PIA96318.1"/>
    <property type="molecule type" value="Genomic_DNA"/>
</dbReference>
<keyword evidence="5" id="KW-1185">Reference proteome</keyword>
<evidence type="ECO:0000256" key="1">
    <source>
        <dbReference type="SAM" id="Phobius"/>
    </source>
</evidence>
<proteinExistence type="predicted"/>
<protein>
    <submittedName>
        <fullName evidence="2">Uncharacterized protein</fullName>
    </submittedName>
</protein>